<dbReference type="EMBL" id="AQGV01000012">
    <property type="protein sequence ID" value="MBE0367641.1"/>
    <property type="molecule type" value="Genomic_DNA"/>
</dbReference>
<evidence type="ECO:0000313" key="2">
    <source>
        <dbReference type="Proteomes" id="UP000615755"/>
    </source>
</evidence>
<keyword evidence="2" id="KW-1185">Reference proteome</keyword>
<gene>
    <name evidence="1" type="ORF">PAUR_a1041</name>
</gene>
<comment type="caution">
    <text evidence="1">The sequence shown here is derived from an EMBL/GenBank/DDBJ whole genome shotgun (WGS) entry which is preliminary data.</text>
</comment>
<sequence>MTIENGLTQLQVDVAELTDESVKLANSVTSSLATIDAVKGDIQNTHDLVDSNYQAMNDWQTKHGTVTFKNLQGQNKQVNTLSKLILDSEKINPNPHVMSKAQFDALRELRKQQYAGSGFVEWGRHRDGGLEVAINQGMYDAQTTPNTIKLGRRDSDGLGVSKAAFPLAVVGGVQHVIEGVNEPDSISNNIPFPPAPDGTKTYNSATGVVTEHASAAQAFEGLVENGDFRGDISRWANGNSATQSVNNGVNTVTNTTSGAGYIQQTFDTPASVRVEIVLSNVTDNPDFYYRMTGGGGSAGIPLTSGVNVFELNDVDTETTPYFRIRPSAVTSSTASINVHSVSIRPITESVITSRKDLVLLETWHEKIADKDIVFPLGNVQFEGVISEAGGVPVWPIDITFGIPKSYSAFGDWDSKTEGRGARWSTISESERKHFIDNPDNNIYFDSKVGELIQVRYRIRVIEGLGEDWDYPVRFARNSSKTGLTDELSFRNNVFSVKPKGMRENIVQDLDKDYPTDSGGLVGFYTTAEYRNNHVVGDAGLYATATYHSAPYSVAGTSPYVLPIALVQRMNQGAYHPSYNPMGTKPITNDYGDQRTSALWYNVFGTNKDHVISTSAMFDPRVFLSNSGHIGHPYGFEGRSDQYKYYDAIYAGQVEDLRLNANKLDVKQLREDAIRKAVAGEMRGKGSVPFTIVFPVTSSSSFSSGSGLLRFETIGSLKGLIPYTAGNTAWSSGLTTTSTTLSGYFIDNTSGTISGCSTVVLSETTGSENYAYDNGHSDFPDFPAGSTGWLVMFIGKDFTNEERSYVGFPQPEFDSLPWVDIIGDPERIAATFPDGVIGQWVPDLTVGTKQWQLNRKQVLRHRRTRTTDNGSTWVDFSWDLGSNDPKNTIYHFNSEDAVTLVTYESPSNFTEPSSNYAIVGNVGDVYASQAHQVQYGNRLHPSLVGKIGKRSGGAYLQEFVSVTKYSKYAPDGDLGWTSVIGDEPLHAPLSLDTPNDNSPAVKALSTVTEKDGLLYLQLHGAELKFKPRTIADMTVINAGSPTGAITKGHVYLFQGFDNALVNRPMVALVDHAGTTWNPSSYNGYTLNDLGEVMTNTGTKFTLIRSFDSHWGDDQVIPIVNGENVKIDLNGNTVKVFCHHTQIPLGIASN</sequence>
<proteinExistence type="predicted"/>
<evidence type="ECO:0008006" key="3">
    <source>
        <dbReference type="Google" id="ProtNLM"/>
    </source>
</evidence>
<protein>
    <recommendedName>
        <fullName evidence="3">Tail fiber protein</fullName>
    </recommendedName>
</protein>
<accession>A0ABR9E9J0</accession>
<dbReference type="RefSeq" id="WP_192507045.1">
    <property type="nucleotide sequence ID" value="NZ_AQGV01000012.1"/>
</dbReference>
<dbReference type="Proteomes" id="UP000615755">
    <property type="component" value="Unassembled WGS sequence"/>
</dbReference>
<evidence type="ECO:0000313" key="1">
    <source>
        <dbReference type="EMBL" id="MBE0367641.1"/>
    </source>
</evidence>
<name>A0ABR9E9J0_9GAMM</name>
<organism evidence="1 2">
    <name type="scientific">Pseudoalteromonas aurantia 208</name>
    <dbReference type="NCBI Taxonomy" id="1314867"/>
    <lineage>
        <taxon>Bacteria</taxon>
        <taxon>Pseudomonadati</taxon>
        <taxon>Pseudomonadota</taxon>
        <taxon>Gammaproteobacteria</taxon>
        <taxon>Alteromonadales</taxon>
        <taxon>Pseudoalteromonadaceae</taxon>
        <taxon>Pseudoalteromonas</taxon>
    </lineage>
</organism>
<reference evidence="1 2" key="1">
    <citation type="submission" date="2015-03" db="EMBL/GenBank/DDBJ databases">
        <title>Genome sequence of Pseudoalteromonas aurantia.</title>
        <authorList>
            <person name="Xie B.-B."/>
            <person name="Rong J.-C."/>
            <person name="Qin Q.-L."/>
            <person name="Zhang Y.-Z."/>
        </authorList>
    </citation>
    <scope>NUCLEOTIDE SEQUENCE [LARGE SCALE GENOMIC DNA]</scope>
    <source>
        <strain evidence="1 2">208</strain>
    </source>
</reference>